<protein>
    <submittedName>
        <fullName evidence="1">Uncharacterized protein</fullName>
    </submittedName>
</protein>
<keyword evidence="2" id="KW-1185">Reference proteome</keyword>
<dbReference type="EMBL" id="JABCKV010000166">
    <property type="protein sequence ID" value="KAG5642677.1"/>
    <property type="molecule type" value="Genomic_DNA"/>
</dbReference>
<proteinExistence type="predicted"/>
<accession>A0A9P7G243</accession>
<gene>
    <name evidence="1" type="ORF">DXG03_002335</name>
</gene>
<reference evidence="1" key="1">
    <citation type="submission" date="2020-07" db="EMBL/GenBank/DDBJ databases">
        <authorList>
            <person name="Nieuwenhuis M."/>
            <person name="Van De Peppel L.J.J."/>
        </authorList>
    </citation>
    <scope>NUCLEOTIDE SEQUENCE</scope>
    <source>
        <strain evidence="1">AP01</strain>
        <tissue evidence="1">Mycelium</tissue>
    </source>
</reference>
<sequence length="270" mass="31023">MVLDGKRRSDGLIVCIKRINPKEATDEVKIASFRDLISPKVEYIIMPSLRPYANPEFGAVGEVVDFVTQMIESWENMADLQHFYEVKDALRKGLANLEKWYRKVTDVDAYFICLVLDPNIKTAYTEDKWKPEFHKADIKHLGEVFDSYYIPPTKVLPNNNHGVVPRVVGKAEGQYGYAWMQNAVWARIESERGQSSPRDELTCYLESPLKKVDDVIRYWGLHIKTFEALQLLKSAYRNGHIDASSEAQKHFDSVMEDAAMDDLSDTLIEK</sequence>
<dbReference type="SUPFAM" id="SSF53098">
    <property type="entry name" value="Ribonuclease H-like"/>
    <property type="match status" value="1"/>
</dbReference>
<organism evidence="1 2">
    <name type="scientific">Asterophora parasitica</name>
    <dbReference type="NCBI Taxonomy" id="117018"/>
    <lineage>
        <taxon>Eukaryota</taxon>
        <taxon>Fungi</taxon>
        <taxon>Dikarya</taxon>
        <taxon>Basidiomycota</taxon>
        <taxon>Agaricomycotina</taxon>
        <taxon>Agaricomycetes</taxon>
        <taxon>Agaricomycetidae</taxon>
        <taxon>Agaricales</taxon>
        <taxon>Tricholomatineae</taxon>
        <taxon>Lyophyllaceae</taxon>
        <taxon>Asterophora</taxon>
    </lineage>
</organism>
<dbReference type="OrthoDB" id="3270175at2759"/>
<evidence type="ECO:0000313" key="1">
    <source>
        <dbReference type="EMBL" id="KAG5642677.1"/>
    </source>
</evidence>
<dbReference type="AlphaFoldDB" id="A0A9P7G243"/>
<reference evidence="1" key="2">
    <citation type="submission" date="2021-10" db="EMBL/GenBank/DDBJ databases">
        <title>Phylogenomics reveals ancestral predisposition of the termite-cultivated fungus Termitomyces towards a domesticated lifestyle.</title>
        <authorList>
            <person name="Auxier B."/>
            <person name="Grum-Grzhimaylo A."/>
            <person name="Cardenas M.E."/>
            <person name="Lodge J.D."/>
            <person name="Laessoe T."/>
            <person name="Pedersen O."/>
            <person name="Smith M.E."/>
            <person name="Kuyper T.W."/>
            <person name="Franco-Molano E.A."/>
            <person name="Baroni T.J."/>
            <person name="Aanen D.K."/>
        </authorList>
    </citation>
    <scope>NUCLEOTIDE SEQUENCE</scope>
    <source>
        <strain evidence="1">AP01</strain>
        <tissue evidence="1">Mycelium</tissue>
    </source>
</reference>
<name>A0A9P7G243_9AGAR</name>
<dbReference type="InterPro" id="IPR012337">
    <property type="entry name" value="RNaseH-like_sf"/>
</dbReference>
<evidence type="ECO:0000313" key="2">
    <source>
        <dbReference type="Proteomes" id="UP000775547"/>
    </source>
</evidence>
<comment type="caution">
    <text evidence="1">The sequence shown here is derived from an EMBL/GenBank/DDBJ whole genome shotgun (WGS) entry which is preliminary data.</text>
</comment>
<dbReference type="Proteomes" id="UP000775547">
    <property type="component" value="Unassembled WGS sequence"/>
</dbReference>